<gene>
    <name evidence="2" type="primary">PLESTB000019</name>
    <name evidence="2" type="ORF">PLESTB_000010100</name>
</gene>
<organism evidence="2 3">
    <name type="scientific">Pleodorina starrii</name>
    <dbReference type="NCBI Taxonomy" id="330485"/>
    <lineage>
        <taxon>Eukaryota</taxon>
        <taxon>Viridiplantae</taxon>
        <taxon>Chlorophyta</taxon>
        <taxon>core chlorophytes</taxon>
        <taxon>Chlorophyceae</taxon>
        <taxon>CS clade</taxon>
        <taxon>Chlamydomonadales</taxon>
        <taxon>Volvocaceae</taxon>
        <taxon>Pleodorina</taxon>
    </lineage>
</organism>
<accession>A0A9W6EWT3</accession>
<keyword evidence="3" id="KW-1185">Reference proteome</keyword>
<reference evidence="2 3" key="1">
    <citation type="journal article" date="2023" name="Commun. Biol.">
        <title>Reorganization of the ancestral sex-determining regions during the evolution of trioecy in Pleodorina starrii.</title>
        <authorList>
            <person name="Takahashi K."/>
            <person name="Suzuki S."/>
            <person name="Kawai-Toyooka H."/>
            <person name="Yamamoto K."/>
            <person name="Hamaji T."/>
            <person name="Ootsuki R."/>
            <person name="Yamaguchi H."/>
            <person name="Kawachi M."/>
            <person name="Higashiyama T."/>
            <person name="Nozaki H."/>
        </authorList>
    </citation>
    <scope>NUCLEOTIDE SEQUENCE [LARGE SCALE GENOMIC DNA]</scope>
    <source>
        <strain evidence="2 3">NIES-4479</strain>
    </source>
</reference>
<evidence type="ECO:0000313" key="3">
    <source>
        <dbReference type="Proteomes" id="UP001165080"/>
    </source>
</evidence>
<evidence type="ECO:0000256" key="1">
    <source>
        <dbReference type="SAM" id="MobiDB-lite"/>
    </source>
</evidence>
<comment type="caution">
    <text evidence="2">The sequence shown here is derived from an EMBL/GenBank/DDBJ whole genome shotgun (WGS) entry which is preliminary data.</text>
</comment>
<evidence type="ECO:0000313" key="2">
    <source>
        <dbReference type="EMBL" id="GLC47640.1"/>
    </source>
</evidence>
<dbReference type="Proteomes" id="UP001165080">
    <property type="component" value="Unassembled WGS sequence"/>
</dbReference>
<sequence length="70" mass="7589">MVYDMYCTNEPPAAAAPPSLASVMYVPFIARYPELLPGLLPEEPLPAANITSIPERPLDSAPFDDGTMHD</sequence>
<feature type="region of interest" description="Disordered" evidence="1">
    <location>
        <begin position="49"/>
        <end position="70"/>
    </location>
</feature>
<dbReference type="EMBL" id="BRXU01000001">
    <property type="protein sequence ID" value="GLC47640.1"/>
    <property type="molecule type" value="Genomic_DNA"/>
</dbReference>
<dbReference type="AlphaFoldDB" id="A0A9W6EWT3"/>
<protein>
    <submittedName>
        <fullName evidence="2">Uncharacterized protein</fullName>
    </submittedName>
</protein>
<name>A0A9W6EWT3_9CHLO</name>
<proteinExistence type="predicted"/>